<protein>
    <submittedName>
        <fullName evidence="3">MATE family efflux transporter</fullName>
    </submittedName>
</protein>
<evidence type="ECO:0000256" key="1">
    <source>
        <dbReference type="ARBA" id="ARBA00022448"/>
    </source>
</evidence>
<keyword evidence="4" id="KW-1185">Reference proteome</keyword>
<feature type="transmembrane region" description="Helical" evidence="2">
    <location>
        <begin position="400"/>
        <end position="421"/>
    </location>
</feature>
<feature type="transmembrane region" description="Helical" evidence="2">
    <location>
        <begin position="100"/>
        <end position="121"/>
    </location>
</feature>
<feature type="transmembrane region" description="Helical" evidence="2">
    <location>
        <begin position="283"/>
        <end position="308"/>
    </location>
</feature>
<sequence>MSSVFLSPAGRAEFGATLRLAGPLAAANLLQMAIYGVDVIFVARLGATTLAAASLAVTIQGLLLWAQAGMIGAVSALIAEEKGRRRHAVREVRRSVRMGLWLAVLAGLVGMTICLGAGPLMRLTGQDPEISAHALHFLAIIALSTIPMNIAAVLRNFVAAVGRPMFATLINAAMIGVQALGNYMLVFGKWGAPEMGLTGSGVATVITSIVFVIAYAVAIHTDRNLRRYRIWGNLWRAEWDRFAALLRIGVPVAVTIIAEAGIFSAAAFMMGAISPLALASHTLALQIASLAFQIPFGIGQAVTIRVGYFYGSGDRVGAGLAGWTGIAIGGGFMLVTASAMLLFPRLLLSIYVDVDAAANAAMIALALQFMVVAAAFQIVDGTQAVAMGALRGLQDTQIPMLYALFGYWVPGFMTALMLGFHTPLQGIGIWIGLATGLLVVAVLLMIRWLRRERLGLLPG</sequence>
<dbReference type="NCBIfam" id="TIGR00797">
    <property type="entry name" value="matE"/>
    <property type="match status" value="1"/>
</dbReference>
<keyword evidence="1" id="KW-0813">Transport</keyword>
<feature type="transmembrane region" description="Helical" evidence="2">
    <location>
        <begin position="133"/>
        <end position="154"/>
    </location>
</feature>
<dbReference type="GO" id="GO:0005886">
    <property type="term" value="C:plasma membrane"/>
    <property type="evidence" value="ECO:0007669"/>
    <property type="project" value="TreeGrafter"/>
</dbReference>
<dbReference type="Pfam" id="PF01554">
    <property type="entry name" value="MatE"/>
    <property type="match status" value="2"/>
</dbReference>
<feature type="transmembrane region" description="Helical" evidence="2">
    <location>
        <begin position="242"/>
        <end position="271"/>
    </location>
</feature>
<reference evidence="3 4" key="1">
    <citation type="submission" date="2019-12" db="EMBL/GenBank/DDBJ databases">
        <title>Genomic-based taxomic classification of the family Erythrobacteraceae.</title>
        <authorList>
            <person name="Xu L."/>
        </authorList>
    </citation>
    <scope>NUCLEOTIDE SEQUENCE [LARGE SCALE GENOMIC DNA]</scope>
    <source>
        <strain evidence="3 4">S36</strain>
    </source>
</reference>
<dbReference type="PANTHER" id="PTHR43298">
    <property type="entry name" value="MULTIDRUG RESISTANCE PROTEIN NORM-RELATED"/>
    <property type="match status" value="1"/>
</dbReference>
<dbReference type="InterPro" id="IPR002528">
    <property type="entry name" value="MATE_fam"/>
</dbReference>
<dbReference type="InterPro" id="IPR050222">
    <property type="entry name" value="MATE_MdtK"/>
</dbReference>
<dbReference type="CDD" id="cd13131">
    <property type="entry name" value="MATE_NorM_like"/>
    <property type="match status" value="1"/>
</dbReference>
<gene>
    <name evidence="3" type="ORF">GRI97_14515</name>
</gene>
<dbReference type="EMBL" id="WTYJ01000003">
    <property type="protein sequence ID" value="MXP00204.1"/>
    <property type="molecule type" value="Genomic_DNA"/>
</dbReference>
<name>A0A6I4U0M4_9SPHN</name>
<keyword evidence="2" id="KW-0812">Transmembrane</keyword>
<feature type="transmembrane region" description="Helical" evidence="2">
    <location>
        <begin position="166"/>
        <end position="185"/>
    </location>
</feature>
<dbReference type="PANTHER" id="PTHR43298:SF2">
    <property type="entry name" value="FMN_FAD EXPORTER YEEO-RELATED"/>
    <property type="match status" value="1"/>
</dbReference>
<evidence type="ECO:0000313" key="3">
    <source>
        <dbReference type="EMBL" id="MXP00204.1"/>
    </source>
</evidence>
<organism evidence="3 4">
    <name type="scientific">Croceibacterium xixiisoli</name>
    <dbReference type="NCBI Taxonomy" id="1476466"/>
    <lineage>
        <taxon>Bacteria</taxon>
        <taxon>Pseudomonadati</taxon>
        <taxon>Pseudomonadota</taxon>
        <taxon>Alphaproteobacteria</taxon>
        <taxon>Sphingomonadales</taxon>
        <taxon>Erythrobacteraceae</taxon>
        <taxon>Croceibacterium</taxon>
    </lineage>
</organism>
<keyword evidence="2" id="KW-1133">Transmembrane helix</keyword>
<feature type="transmembrane region" description="Helical" evidence="2">
    <location>
        <begin position="320"/>
        <end position="344"/>
    </location>
</feature>
<evidence type="ECO:0000313" key="4">
    <source>
        <dbReference type="Proteomes" id="UP000469430"/>
    </source>
</evidence>
<dbReference type="RefSeq" id="WP_161391931.1">
    <property type="nucleotide sequence ID" value="NZ_JBHSCP010000002.1"/>
</dbReference>
<feature type="transmembrane region" description="Helical" evidence="2">
    <location>
        <begin position="356"/>
        <end position="379"/>
    </location>
</feature>
<feature type="transmembrane region" description="Helical" evidence="2">
    <location>
        <begin position="197"/>
        <end position="221"/>
    </location>
</feature>
<accession>A0A6I4U0M4</accession>
<proteinExistence type="predicted"/>
<dbReference type="Proteomes" id="UP000469430">
    <property type="component" value="Unassembled WGS sequence"/>
</dbReference>
<feature type="transmembrane region" description="Helical" evidence="2">
    <location>
        <begin position="55"/>
        <end position="79"/>
    </location>
</feature>
<dbReference type="OrthoDB" id="9780160at2"/>
<feature type="transmembrane region" description="Helical" evidence="2">
    <location>
        <begin position="427"/>
        <end position="449"/>
    </location>
</feature>
<dbReference type="AlphaFoldDB" id="A0A6I4U0M4"/>
<evidence type="ECO:0000256" key="2">
    <source>
        <dbReference type="SAM" id="Phobius"/>
    </source>
</evidence>
<dbReference type="GO" id="GO:0015297">
    <property type="term" value="F:antiporter activity"/>
    <property type="evidence" value="ECO:0007669"/>
    <property type="project" value="InterPro"/>
</dbReference>
<dbReference type="GO" id="GO:0042910">
    <property type="term" value="F:xenobiotic transmembrane transporter activity"/>
    <property type="evidence" value="ECO:0007669"/>
    <property type="project" value="InterPro"/>
</dbReference>
<comment type="caution">
    <text evidence="3">The sequence shown here is derived from an EMBL/GenBank/DDBJ whole genome shotgun (WGS) entry which is preliminary data.</text>
</comment>
<keyword evidence="2" id="KW-0472">Membrane</keyword>
<feature type="transmembrane region" description="Helical" evidence="2">
    <location>
        <begin position="20"/>
        <end position="43"/>
    </location>
</feature>